<organism evidence="1 2">
    <name type="scientific">Populus alba x Populus x berolinensis</name>
    <dbReference type="NCBI Taxonomy" id="444605"/>
    <lineage>
        <taxon>Eukaryota</taxon>
        <taxon>Viridiplantae</taxon>
        <taxon>Streptophyta</taxon>
        <taxon>Embryophyta</taxon>
        <taxon>Tracheophyta</taxon>
        <taxon>Spermatophyta</taxon>
        <taxon>Magnoliopsida</taxon>
        <taxon>eudicotyledons</taxon>
        <taxon>Gunneridae</taxon>
        <taxon>Pentapetalae</taxon>
        <taxon>rosids</taxon>
        <taxon>fabids</taxon>
        <taxon>Malpighiales</taxon>
        <taxon>Salicaceae</taxon>
        <taxon>Saliceae</taxon>
        <taxon>Populus</taxon>
    </lineage>
</organism>
<comment type="caution">
    <text evidence="1">The sequence shown here is derived from an EMBL/GenBank/DDBJ whole genome shotgun (WGS) entry which is preliminary data.</text>
</comment>
<sequence length="111" mass="12329">MGKPQVLRMFRFAAPIKTPSPDFMLQAVSTGRLTKAGLQRDHPCRASGFFTSIYSWPDFGSPPSFVRRKLLTVLGECGKTSSLIDDISIVNRYVSGSSPIHSLCLLVRKHF</sequence>
<dbReference type="AlphaFoldDB" id="A0AAD6RC27"/>
<dbReference type="Proteomes" id="UP001164929">
    <property type="component" value="Chromosome 2"/>
</dbReference>
<name>A0AAD6RC27_9ROSI</name>
<dbReference type="EMBL" id="JAQIZT010000002">
    <property type="protein sequence ID" value="KAJ7005502.1"/>
    <property type="molecule type" value="Genomic_DNA"/>
</dbReference>
<protein>
    <submittedName>
        <fullName evidence="1">Uncharacterized protein</fullName>
    </submittedName>
</protein>
<reference evidence="1" key="1">
    <citation type="journal article" date="2023" name="Mol. Ecol. Resour.">
        <title>Chromosome-level genome assembly of a triploid poplar Populus alba 'Berolinensis'.</title>
        <authorList>
            <person name="Chen S."/>
            <person name="Yu Y."/>
            <person name="Wang X."/>
            <person name="Wang S."/>
            <person name="Zhang T."/>
            <person name="Zhou Y."/>
            <person name="He R."/>
            <person name="Meng N."/>
            <person name="Wang Y."/>
            <person name="Liu W."/>
            <person name="Liu Z."/>
            <person name="Liu J."/>
            <person name="Guo Q."/>
            <person name="Huang H."/>
            <person name="Sederoff R.R."/>
            <person name="Wang G."/>
            <person name="Qu G."/>
            <person name="Chen S."/>
        </authorList>
    </citation>
    <scope>NUCLEOTIDE SEQUENCE</scope>
    <source>
        <strain evidence="1">SC-2020</strain>
    </source>
</reference>
<evidence type="ECO:0000313" key="2">
    <source>
        <dbReference type="Proteomes" id="UP001164929"/>
    </source>
</evidence>
<evidence type="ECO:0000313" key="1">
    <source>
        <dbReference type="EMBL" id="KAJ7005502.1"/>
    </source>
</evidence>
<proteinExistence type="predicted"/>
<accession>A0AAD6RC27</accession>
<gene>
    <name evidence="1" type="ORF">NC653_004960</name>
</gene>
<keyword evidence="2" id="KW-1185">Reference proteome</keyword>